<sequence>MKKNKEKFPKPKNVTLDLQIYKIKQSFPGFKFYRDESGTYWVGQLMPTSNSCIYTVRIVYKYKKPPQVFVIQPELLKLSPHIYADGSLCLYYPFDKDYNNNLSIISETIIPWTAEWLFFYEKWLDSGIWWGPEAPHGEQKIERVDRMEEFS</sequence>
<protein>
    <recommendedName>
        <fullName evidence="1">Type II CBASS E2 protein domain-containing protein</fullName>
    </recommendedName>
</protein>
<comment type="caution">
    <text evidence="2">The sequence shown here is derived from an EMBL/GenBank/DDBJ whole genome shotgun (WGS) entry which is preliminary data.</text>
</comment>
<proteinExistence type="predicted"/>
<evidence type="ECO:0000313" key="2">
    <source>
        <dbReference type="EMBL" id="OOM05691.1"/>
    </source>
</evidence>
<reference evidence="2 3" key="1">
    <citation type="submission" date="2016-05" db="EMBL/GenBank/DDBJ databases">
        <title>Microbial solvent formation.</title>
        <authorList>
            <person name="Poehlein A."/>
            <person name="Montoya Solano J.D."/>
            <person name="Flitsch S."/>
            <person name="Krabben P."/>
            <person name="Duerre P."/>
            <person name="Daniel R."/>
        </authorList>
    </citation>
    <scope>NUCLEOTIDE SEQUENCE [LARGE SCALE GENOMIC DNA]</scope>
    <source>
        <strain evidence="2 3">L1-8</strain>
    </source>
</reference>
<dbReference type="AlphaFoldDB" id="A0A1S8MNF8"/>
<dbReference type="Proteomes" id="UP000191154">
    <property type="component" value="Unassembled WGS sequence"/>
</dbReference>
<evidence type="ECO:0000259" key="1">
    <source>
        <dbReference type="Pfam" id="PF26395"/>
    </source>
</evidence>
<evidence type="ECO:0000313" key="3">
    <source>
        <dbReference type="Proteomes" id="UP000191154"/>
    </source>
</evidence>
<dbReference type="Pfam" id="PF26395">
    <property type="entry name" value="E2-CBASS"/>
    <property type="match status" value="1"/>
</dbReference>
<gene>
    <name evidence="2" type="ORF">CLOSAC_45610</name>
</gene>
<dbReference type="InterPro" id="IPR058588">
    <property type="entry name" value="E2-CBASS"/>
</dbReference>
<feature type="domain" description="Type II CBASS E2 protein" evidence="1">
    <location>
        <begin position="19"/>
        <end position="136"/>
    </location>
</feature>
<name>A0A1S8MNF8_CLOSA</name>
<accession>A0A1S8MNF8</accession>
<dbReference type="EMBL" id="LZYZ01000012">
    <property type="protein sequence ID" value="OOM05691.1"/>
    <property type="molecule type" value="Genomic_DNA"/>
</dbReference>
<organism evidence="2 3">
    <name type="scientific">Clostridium saccharobutylicum</name>
    <dbReference type="NCBI Taxonomy" id="169679"/>
    <lineage>
        <taxon>Bacteria</taxon>
        <taxon>Bacillati</taxon>
        <taxon>Bacillota</taxon>
        <taxon>Clostridia</taxon>
        <taxon>Eubacteriales</taxon>
        <taxon>Clostridiaceae</taxon>
        <taxon>Clostridium</taxon>
    </lineage>
</organism>
<dbReference type="RefSeq" id="WP_077867506.1">
    <property type="nucleotide sequence ID" value="NZ_LZYZ01000012.1"/>
</dbReference>